<dbReference type="InterPro" id="IPR044509">
    <property type="entry name" value="RIC2/4"/>
</dbReference>
<gene>
    <name evidence="3" type="ORF">URODEC1_LOCUS35774</name>
</gene>
<dbReference type="EMBL" id="OZ075127">
    <property type="protein sequence ID" value="CAL4945925.1"/>
    <property type="molecule type" value="Genomic_DNA"/>
</dbReference>
<feature type="compositionally biased region" description="Low complexity" evidence="1">
    <location>
        <begin position="137"/>
        <end position="167"/>
    </location>
</feature>
<dbReference type="InterPro" id="IPR036936">
    <property type="entry name" value="CRIB_dom_sf"/>
</dbReference>
<protein>
    <recommendedName>
        <fullName evidence="2">CRIB domain-containing protein</fullName>
    </recommendedName>
</protein>
<dbReference type="InterPro" id="IPR000095">
    <property type="entry name" value="CRIB_dom"/>
</dbReference>
<reference evidence="3" key="1">
    <citation type="submission" date="2024-10" db="EMBL/GenBank/DDBJ databases">
        <authorList>
            <person name="Ryan C."/>
        </authorList>
    </citation>
    <scope>NUCLEOTIDE SEQUENCE [LARGE SCALE GENOMIC DNA]</scope>
</reference>
<organism evidence="3 4">
    <name type="scientific">Urochloa decumbens</name>
    <dbReference type="NCBI Taxonomy" id="240449"/>
    <lineage>
        <taxon>Eukaryota</taxon>
        <taxon>Viridiplantae</taxon>
        <taxon>Streptophyta</taxon>
        <taxon>Embryophyta</taxon>
        <taxon>Tracheophyta</taxon>
        <taxon>Spermatophyta</taxon>
        <taxon>Magnoliopsida</taxon>
        <taxon>Liliopsida</taxon>
        <taxon>Poales</taxon>
        <taxon>Poaceae</taxon>
        <taxon>PACMAD clade</taxon>
        <taxon>Panicoideae</taxon>
        <taxon>Panicodae</taxon>
        <taxon>Paniceae</taxon>
        <taxon>Melinidinae</taxon>
        <taxon>Urochloa</taxon>
    </lineage>
</organism>
<evidence type="ECO:0000313" key="3">
    <source>
        <dbReference type="EMBL" id="CAL4945925.1"/>
    </source>
</evidence>
<dbReference type="Proteomes" id="UP001497457">
    <property type="component" value="Chromosome 17b"/>
</dbReference>
<dbReference type="AlphaFoldDB" id="A0ABC8YPT6"/>
<dbReference type="PROSITE" id="PS50108">
    <property type="entry name" value="CRIB"/>
    <property type="match status" value="1"/>
</dbReference>
<keyword evidence="4" id="KW-1185">Reference proteome</keyword>
<sequence length="206" mass="21787">MSREQQPPRRFIAIPFSSGCRSHSSVDVVDTARHAGKKPHPQGIEFGVVPGGAPPARPAGGNKGESLVARLLRGFKNLSQIFAVYDEEDEEEEEREMVIGLPTDVKHVAHIGWDGSTSTTTSLRSWNRAPPPPPPAASSSSASSASAAASTSTAAAPAQHQHQHQPPEQYPLPLPALDMRQFELAMVAQAAAGGSSTSGAPHRRHS</sequence>
<feature type="compositionally biased region" description="Polar residues" evidence="1">
    <location>
        <begin position="116"/>
        <end position="125"/>
    </location>
</feature>
<dbReference type="Gene3D" id="3.90.810.10">
    <property type="entry name" value="CRIB domain"/>
    <property type="match status" value="1"/>
</dbReference>
<dbReference type="PANTHER" id="PTHR46931">
    <property type="entry name" value="CRIB DOMAIN-CONTAINING PROTEIN RIC2"/>
    <property type="match status" value="1"/>
</dbReference>
<evidence type="ECO:0000313" key="4">
    <source>
        <dbReference type="Proteomes" id="UP001497457"/>
    </source>
</evidence>
<dbReference type="Pfam" id="PF00786">
    <property type="entry name" value="PBD"/>
    <property type="match status" value="1"/>
</dbReference>
<dbReference type="PANTHER" id="PTHR46931:SF14">
    <property type="entry name" value="CRIB DOMAIN-CONTAINING PROTEIN RIC2"/>
    <property type="match status" value="1"/>
</dbReference>
<feature type="region of interest" description="Disordered" evidence="1">
    <location>
        <begin position="19"/>
        <end position="62"/>
    </location>
</feature>
<proteinExistence type="predicted"/>
<feature type="region of interest" description="Disordered" evidence="1">
    <location>
        <begin position="116"/>
        <end position="176"/>
    </location>
</feature>
<feature type="domain" description="CRIB" evidence="2">
    <location>
        <begin position="99"/>
        <end position="112"/>
    </location>
</feature>
<dbReference type="SMART" id="SM00285">
    <property type="entry name" value="PBD"/>
    <property type="match status" value="1"/>
</dbReference>
<evidence type="ECO:0000259" key="2">
    <source>
        <dbReference type="PROSITE" id="PS50108"/>
    </source>
</evidence>
<name>A0ABC8YPT6_9POAL</name>
<accession>A0ABC8YPT6</accession>
<evidence type="ECO:0000256" key="1">
    <source>
        <dbReference type="SAM" id="MobiDB-lite"/>
    </source>
</evidence>
<dbReference type="CDD" id="cd00132">
    <property type="entry name" value="CRIB"/>
    <property type="match status" value="1"/>
</dbReference>